<dbReference type="PROSITE" id="PS51829">
    <property type="entry name" value="P_HOMO_B"/>
    <property type="match status" value="1"/>
</dbReference>
<dbReference type="InterPro" id="IPR002884">
    <property type="entry name" value="P_dom"/>
</dbReference>
<dbReference type="Gene3D" id="2.60.120.260">
    <property type="entry name" value="Galactose-binding domain-like"/>
    <property type="match status" value="1"/>
</dbReference>
<reference evidence="5 6" key="1">
    <citation type="submission" date="2024-03" db="EMBL/GenBank/DDBJ databases">
        <title>Pseudoalteromonas qingdaonensis sp. nov., isolated from the intestines of marine benthic organisms.</title>
        <authorList>
            <person name="Lin X."/>
            <person name="Fang S."/>
            <person name="Hu X."/>
        </authorList>
    </citation>
    <scope>NUCLEOTIDE SEQUENCE [LARGE SCALE GENOMIC DNA]</scope>
    <source>
        <strain evidence="5 6">YIC-827</strain>
    </source>
</reference>
<organism evidence="5 6">
    <name type="scientific">Pseudoalteromonas qingdaonensis</name>
    <dbReference type="NCBI Taxonomy" id="3131913"/>
    <lineage>
        <taxon>Bacteria</taxon>
        <taxon>Pseudomonadati</taxon>
        <taxon>Pseudomonadota</taxon>
        <taxon>Gammaproteobacteria</taxon>
        <taxon>Alteromonadales</taxon>
        <taxon>Pseudoalteromonadaceae</taxon>
        <taxon>Pseudoalteromonas</taxon>
    </lineage>
</organism>
<dbReference type="Proteomes" id="UP001447008">
    <property type="component" value="Unassembled WGS sequence"/>
</dbReference>
<proteinExistence type="predicted"/>
<dbReference type="InterPro" id="IPR008979">
    <property type="entry name" value="Galactose-bd-like_sf"/>
</dbReference>
<feature type="chain" id="PRO_5045413430" evidence="3">
    <location>
        <begin position="31"/>
        <end position="337"/>
    </location>
</feature>
<keyword evidence="6" id="KW-1185">Reference proteome</keyword>
<protein>
    <submittedName>
        <fullName evidence="5">Proprotein convertase P-domain-containing protein</fullName>
    </submittedName>
</protein>
<evidence type="ECO:0000256" key="2">
    <source>
        <dbReference type="ARBA" id="ARBA00022801"/>
    </source>
</evidence>
<comment type="caution">
    <text evidence="5">The sequence shown here is derived from an EMBL/GenBank/DDBJ whole genome shotgun (WGS) entry which is preliminary data.</text>
</comment>
<evidence type="ECO:0000313" key="5">
    <source>
        <dbReference type="EMBL" id="MEM0515759.1"/>
    </source>
</evidence>
<evidence type="ECO:0000259" key="4">
    <source>
        <dbReference type="PROSITE" id="PS51829"/>
    </source>
</evidence>
<sequence length="337" mass="36546">MAILSTLIRYPLIASATLACMLASDAHVNAAHNIDMNNSYALHSGAKALDEQWQPNGTLYFNKSQLLSAPSKKLPYAAKRIDALVGEAISGGTATASTAAKTDKLNPKFNLHCADAVLTINAGDTALFNCQSRIVDGFKGTLHLSLASSLPGAKLSHREIEAGQPFTLEVPTQNKTQWGEYVFTLTGHKESLLKQESVTLKILPPGVQPYSFSNDEPMNIVDNGATAQESEIFVSQQMSTFSLAVDLAVSHSWRSDLAIELLSPSGSVHTLHNRNGGSGDDINGHYQIDTFNGENAYGIWRLRIIDKAPGNVGELRNWQLRFDGCSSQQAGEHRQLR</sequence>
<gene>
    <name evidence="5" type="ORF">WCN91_10115</name>
</gene>
<feature type="signal peptide" evidence="3">
    <location>
        <begin position="1"/>
        <end position="30"/>
    </location>
</feature>
<dbReference type="EMBL" id="JBCGCU010000010">
    <property type="protein sequence ID" value="MEM0515759.1"/>
    <property type="molecule type" value="Genomic_DNA"/>
</dbReference>
<evidence type="ECO:0000313" key="6">
    <source>
        <dbReference type="Proteomes" id="UP001447008"/>
    </source>
</evidence>
<name>A0ABU9MWV2_9GAMM</name>
<feature type="domain" description="P/Homo B" evidence="4">
    <location>
        <begin position="203"/>
        <end position="328"/>
    </location>
</feature>
<dbReference type="Pfam" id="PF01483">
    <property type="entry name" value="P_proprotein"/>
    <property type="match status" value="1"/>
</dbReference>
<dbReference type="RefSeq" id="WP_342678677.1">
    <property type="nucleotide sequence ID" value="NZ_JBCGCU010000010.1"/>
</dbReference>
<dbReference type="SUPFAM" id="SSF49785">
    <property type="entry name" value="Galactose-binding domain-like"/>
    <property type="match status" value="1"/>
</dbReference>
<keyword evidence="1" id="KW-0645">Protease</keyword>
<keyword evidence="2" id="KW-0378">Hydrolase</keyword>
<evidence type="ECO:0000256" key="1">
    <source>
        <dbReference type="ARBA" id="ARBA00022670"/>
    </source>
</evidence>
<keyword evidence="3" id="KW-0732">Signal</keyword>
<evidence type="ECO:0000256" key="3">
    <source>
        <dbReference type="SAM" id="SignalP"/>
    </source>
</evidence>
<accession>A0ABU9MWV2</accession>